<dbReference type="AlphaFoldDB" id="A0A4S2LBF9"/>
<evidence type="ECO:0000313" key="2">
    <source>
        <dbReference type="Proteomes" id="UP000308267"/>
    </source>
</evidence>
<reference evidence="1 2" key="1">
    <citation type="journal article" date="2019" name="BMC Genomics">
        <title>New insights from Opisthorchis felineus genome: update on genomics of the epidemiologically important liver flukes.</title>
        <authorList>
            <person name="Ershov N.I."/>
            <person name="Mordvinov V.A."/>
            <person name="Prokhortchouk E.B."/>
            <person name="Pakharukova M.Y."/>
            <person name="Gunbin K.V."/>
            <person name="Ustyantsev K."/>
            <person name="Genaev M.A."/>
            <person name="Blinov A.G."/>
            <person name="Mazur A."/>
            <person name="Boulygina E."/>
            <person name="Tsygankova S."/>
            <person name="Khrameeva E."/>
            <person name="Chekanov N."/>
            <person name="Fan G."/>
            <person name="Xiao A."/>
            <person name="Zhang H."/>
            <person name="Xu X."/>
            <person name="Yang H."/>
            <person name="Solovyev V."/>
            <person name="Lee S.M."/>
            <person name="Liu X."/>
            <person name="Afonnikov D.A."/>
            <person name="Skryabin K.G."/>
        </authorList>
    </citation>
    <scope>NUCLEOTIDE SEQUENCE [LARGE SCALE GENOMIC DNA]</scope>
    <source>
        <strain evidence="1">AK-0245</strain>
        <tissue evidence="1">Whole organism</tissue>
    </source>
</reference>
<dbReference type="EMBL" id="SJOL01008291">
    <property type="protein sequence ID" value="TGZ60715.1"/>
    <property type="molecule type" value="Genomic_DNA"/>
</dbReference>
<dbReference type="Proteomes" id="UP000308267">
    <property type="component" value="Unassembled WGS sequence"/>
</dbReference>
<name>A0A4S2LBF9_OPIFE</name>
<keyword evidence="2" id="KW-1185">Reference proteome</keyword>
<accession>A0A4S2LBF9</accession>
<evidence type="ECO:0000313" key="1">
    <source>
        <dbReference type="EMBL" id="TGZ60715.1"/>
    </source>
</evidence>
<dbReference type="OrthoDB" id="10583621at2759"/>
<organism evidence="1 2">
    <name type="scientific">Opisthorchis felineus</name>
    <dbReference type="NCBI Taxonomy" id="147828"/>
    <lineage>
        <taxon>Eukaryota</taxon>
        <taxon>Metazoa</taxon>
        <taxon>Spiralia</taxon>
        <taxon>Lophotrochozoa</taxon>
        <taxon>Platyhelminthes</taxon>
        <taxon>Trematoda</taxon>
        <taxon>Digenea</taxon>
        <taxon>Opisthorchiida</taxon>
        <taxon>Opisthorchiata</taxon>
        <taxon>Opisthorchiidae</taxon>
        <taxon>Opisthorchis</taxon>
    </lineage>
</organism>
<comment type="caution">
    <text evidence="1">The sequence shown here is derived from an EMBL/GenBank/DDBJ whole genome shotgun (WGS) entry which is preliminary data.</text>
</comment>
<sequence>MILRITHRLQSESSKAVMRSTEALTDKASLQLILCGTTTNPSLRTTTLPNNALMMSPRLVMKRLQSNCPAQQTSQRPSFCVNPCNRLTTYDCLHFLRIGRPNLLRFHSVNRFIMPGKYKLQTPNFCD</sequence>
<protein>
    <submittedName>
        <fullName evidence="1">Uncharacterized protein</fullName>
    </submittedName>
</protein>
<proteinExistence type="predicted"/>
<gene>
    <name evidence="1" type="ORF">CRM22_008377</name>
</gene>